<keyword evidence="1" id="KW-0853">WD repeat</keyword>
<dbReference type="SMART" id="SM00320">
    <property type="entry name" value="WD40"/>
    <property type="match status" value="4"/>
</dbReference>
<gene>
    <name evidence="4" type="ORF">NMOB1V02_LOCUS4172</name>
</gene>
<feature type="region of interest" description="Disordered" evidence="2">
    <location>
        <begin position="34"/>
        <end position="58"/>
    </location>
</feature>
<evidence type="ECO:0008006" key="6">
    <source>
        <dbReference type="Google" id="ProtNLM"/>
    </source>
</evidence>
<evidence type="ECO:0000256" key="1">
    <source>
        <dbReference type="PROSITE-ProRule" id="PRU00221"/>
    </source>
</evidence>
<dbReference type="InterPro" id="IPR015943">
    <property type="entry name" value="WD40/YVTN_repeat-like_dom_sf"/>
</dbReference>
<evidence type="ECO:0000313" key="4">
    <source>
        <dbReference type="EMBL" id="CAD7276407.1"/>
    </source>
</evidence>
<dbReference type="Gene3D" id="2.130.10.10">
    <property type="entry name" value="YVTN repeat-like/Quinoprotein amine dehydrogenase"/>
    <property type="match status" value="2"/>
</dbReference>
<keyword evidence="3" id="KW-1133">Transmembrane helix</keyword>
<dbReference type="GO" id="GO:0030968">
    <property type="term" value="P:endoplasmic reticulum unfolded protein response"/>
    <property type="evidence" value="ECO:0007669"/>
    <property type="project" value="TreeGrafter"/>
</dbReference>
<dbReference type="Pfam" id="PF00400">
    <property type="entry name" value="WD40"/>
    <property type="match status" value="3"/>
</dbReference>
<evidence type="ECO:0000256" key="3">
    <source>
        <dbReference type="SAM" id="Phobius"/>
    </source>
</evidence>
<evidence type="ECO:0000256" key="2">
    <source>
        <dbReference type="SAM" id="MobiDB-lite"/>
    </source>
</evidence>
<evidence type="ECO:0000313" key="5">
    <source>
        <dbReference type="Proteomes" id="UP000678499"/>
    </source>
</evidence>
<dbReference type="InterPro" id="IPR001680">
    <property type="entry name" value="WD40_rpt"/>
</dbReference>
<reference evidence="4" key="1">
    <citation type="submission" date="2020-11" db="EMBL/GenBank/DDBJ databases">
        <authorList>
            <person name="Tran Van P."/>
        </authorList>
    </citation>
    <scope>NUCLEOTIDE SEQUENCE</scope>
</reference>
<dbReference type="GO" id="GO:0005783">
    <property type="term" value="C:endoplasmic reticulum"/>
    <property type="evidence" value="ECO:0007669"/>
    <property type="project" value="TreeGrafter"/>
</dbReference>
<protein>
    <recommendedName>
        <fullName evidence="6">Transducin beta-like protein 2</fullName>
    </recommendedName>
</protein>
<keyword evidence="5" id="KW-1185">Reference proteome</keyword>
<name>A0A7R9GD32_9CRUS</name>
<dbReference type="EMBL" id="OA882655">
    <property type="protein sequence ID" value="CAD7276407.1"/>
    <property type="molecule type" value="Genomic_DNA"/>
</dbReference>
<dbReference type="PANTHER" id="PTHR44321">
    <property type="entry name" value="TRANSDUCIN BETA-LIKE PROTEIN 2"/>
    <property type="match status" value="1"/>
</dbReference>
<dbReference type="InterPro" id="IPR042410">
    <property type="entry name" value="WBSCR13"/>
</dbReference>
<dbReference type="OrthoDB" id="200924at2759"/>
<dbReference type="AlphaFoldDB" id="A0A7R9GD32"/>
<dbReference type="Proteomes" id="UP000678499">
    <property type="component" value="Unassembled WGS sequence"/>
</dbReference>
<keyword evidence="3" id="KW-0812">Transmembrane</keyword>
<feature type="transmembrane region" description="Helical" evidence="3">
    <location>
        <begin position="6"/>
        <end position="26"/>
    </location>
</feature>
<feature type="repeat" description="WD" evidence="1">
    <location>
        <begin position="84"/>
        <end position="115"/>
    </location>
</feature>
<dbReference type="PROSITE" id="PS50082">
    <property type="entry name" value="WD_REPEATS_2"/>
    <property type="match status" value="1"/>
</dbReference>
<dbReference type="PANTHER" id="PTHR44321:SF1">
    <property type="entry name" value="TRANSDUCIN BETA-LIKE PROTEIN 2"/>
    <property type="match status" value="1"/>
</dbReference>
<accession>A0A7R9GD32</accession>
<dbReference type="PROSITE" id="PS50294">
    <property type="entry name" value="WD_REPEATS_REGION"/>
    <property type="match status" value="1"/>
</dbReference>
<organism evidence="4">
    <name type="scientific">Notodromas monacha</name>
    <dbReference type="NCBI Taxonomy" id="399045"/>
    <lineage>
        <taxon>Eukaryota</taxon>
        <taxon>Metazoa</taxon>
        <taxon>Ecdysozoa</taxon>
        <taxon>Arthropoda</taxon>
        <taxon>Crustacea</taxon>
        <taxon>Oligostraca</taxon>
        <taxon>Ostracoda</taxon>
        <taxon>Podocopa</taxon>
        <taxon>Podocopida</taxon>
        <taxon>Cypridocopina</taxon>
        <taxon>Cypridoidea</taxon>
        <taxon>Cyprididae</taxon>
        <taxon>Notodromas</taxon>
    </lineage>
</organism>
<dbReference type="InterPro" id="IPR036322">
    <property type="entry name" value="WD40_repeat_dom_sf"/>
</dbReference>
<proteinExistence type="predicted"/>
<sequence length="442" mass="48684">MEDTNVVFAVAVACLVAVTSTLVYFIRYLSSKPCENSQPEKNGVANKDPIGESKTIPQPKKKNVFEHKKISKSNFSHPWLSKSLKAHTGNVLDADMSSSGKYFATASEDRSIILWATSDFSTKNNTHNKGRVEFDHALRVCWSPDSKALVTYKAAANCVEVYKLTKSAEGKFSGFEVVVTFPVLHESGEIAGMGIDINGRYIMTCSTDNELVIWTLKGEVLHRMNTNMGSTHAAVLSPCGRFVTVCGFTPDVKVMEVVFSKTGSFEKVNRSFDLKGHTSGVFHVSTNTDSTKMATVSKDNSWKMFDTKIDYGKGQEPSLLFSIAFDTRGEKALIALSPDGRSVAIASSTDVFFYSGVTGKFVKKIEHVHEEPITFLVFDPSNKFLLSGGDKQVRVFHNVVGYLATIEDLEQKKRTASHTAMRDRIADQIAEAQKFLASLGEC</sequence>
<keyword evidence="3" id="KW-0472">Membrane</keyword>
<dbReference type="EMBL" id="CAJPEX010000618">
    <property type="protein sequence ID" value="CAG0916559.1"/>
    <property type="molecule type" value="Genomic_DNA"/>
</dbReference>
<dbReference type="SUPFAM" id="SSF50978">
    <property type="entry name" value="WD40 repeat-like"/>
    <property type="match status" value="1"/>
</dbReference>